<protein>
    <submittedName>
        <fullName evidence="1">Uncharacterized protein</fullName>
    </submittedName>
</protein>
<sequence length="99" mass="11395">MVCSRASLACSAKHRNYENVFQLNDEGGFKMLVKIEDGFYLNTQHIIALQVSKKPANDLFEISIQYTPYSAHQAAEHKKVFASQQDAERFLNELNQKMR</sequence>
<name>A0A9D2ZYN8_ACILW</name>
<accession>A0A9D2ZYN8</accession>
<proteinExistence type="predicted"/>
<reference evidence="1" key="2">
    <citation type="submission" date="2021-09" db="EMBL/GenBank/DDBJ databases">
        <authorList>
            <person name="Gilroy R."/>
        </authorList>
    </citation>
    <scope>NUCLEOTIDE SEQUENCE</scope>
    <source>
        <strain evidence="1">CHK135-1449</strain>
    </source>
</reference>
<dbReference type="EMBL" id="DYWX01000068">
    <property type="protein sequence ID" value="HJF27856.1"/>
    <property type="molecule type" value="Genomic_DNA"/>
</dbReference>
<comment type="caution">
    <text evidence="1">The sequence shown here is derived from an EMBL/GenBank/DDBJ whole genome shotgun (WGS) entry which is preliminary data.</text>
</comment>
<reference evidence="1" key="1">
    <citation type="journal article" date="2021" name="PeerJ">
        <title>Extensive microbial diversity within the chicken gut microbiome revealed by metagenomics and culture.</title>
        <authorList>
            <person name="Gilroy R."/>
            <person name="Ravi A."/>
            <person name="Getino M."/>
            <person name="Pursley I."/>
            <person name="Horton D.L."/>
            <person name="Alikhan N.F."/>
            <person name="Baker D."/>
            <person name="Gharbi K."/>
            <person name="Hall N."/>
            <person name="Watson M."/>
            <person name="Adriaenssens E.M."/>
            <person name="Foster-Nyarko E."/>
            <person name="Jarju S."/>
            <person name="Secka A."/>
            <person name="Antonio M."/>
            <person name="Oren A."/>
            <person name="Chaudhuri R.R."/>
            <person name="La Ragione R."/>
            <person name="Hildebrand F."/>
            <person name="Pallen M.J."/>
        </authorList>
    </citation>
    <scope>NUCLEOTIDE SEQUENCE</scope>
    <source>
        <strain evidence="1">CHK135-1449</strain>
    </source>
</reference>
<evidence type="ECO:0000313" key="2">
    <source>
        <dbReference type="Proteomes" id="UP000787156"/>
    </source>
</evidence>
<gene>
    <name evidence="1" type="ORF">K8V79_06365</name>
</gene>
<dbReference type="Proteomes" id="UP000787156">
    <property type="component" value="Unassembled WGS sequence"/>
</dbReference>
<dbReference type="AlphaFoldDB" id="A0A9D2ZYN8"/>
<evidence type="ECO:0000313" key="1">
    <source>
        <dbReference type="EMBL" id="HJF27856.1"/>
    </source>
</evidence>
<organism evidence="1 2">
    <name type="scientific">Acinetobacter lwoffii</name>
    <dbReference type="NCBI Taxonomy" id="28090"/>
    <lineage>
        <taxon>Bacteria</taxon>
        <taxon>Pseudomonadati</taxon>
        <taxon>Pseudomonadota</taxon>
        <taxon>Gammaproteobacteria</taxon>
        <taxon>Moraxellales</taxon>
        <taxon>Moraxellaceae</taxon>
        <taxon>Acinetobacter</taxon>
    </lineage>
</organism>